<proteinExistence type="inferred from homology"/>
<dbReference type="Pfam" id="PF01370">
    <property type="entry name" value="Epimerase"/>
    <property type="match status" value="1"/>
</dbReference>
<comment type="subunit">
    <text evidence="10">Homodimer.</text>
</comment>
<evidence type="ECO:0000256" key="1">
    <source>
        <dbReference type="ARBA" id="ARBA00000083"/>
    </source>
</evidence>
<evidence type="ECO:0000256" key="2">
    <source>
        <dbReference type="ARBA" id="ARBA00001911"/>
    </source>
</evidence>
<dbReference type="HOGENOM" id="CLU_007383_1_10_4"/>
<dbReference type="Proteomes" id="UP000035050">
    <property type="component" value="Chromosome"/>
</dbReference>
<keyword evidence="13" id="KW-1185">Reference proteome</keyword>
<evidence type="ECO:0000256" key="9">
    <source>
        <dbReference type="ARBA" id="ARBA00023235"/>
    </source>
</evidence>
<comment type="catalytic activity">
    <reaction evidence="1 10">
        <text>UDP-alpha-D-glucose = UDP-alpha-D-galactose</text>
        <dbReference type="Rhea" id="RHEA:22168"/>
        <dbReference type="ChEBI" id="CHEBI:58885"/>
        <dbReference type="ChEBI" id="CHEBI:66914"/>
        <dbReference type="EC" id="5.1.3.2"/>
    </reaction>
</comment>
<dbReference type="GO" id="GO:0006012">
    <property type="term" value="P:galactose metabolic process"/>
    <property type="evidence" value="ECO:0007669"/>
    <property type="project" value="UniProtKB-UniPathway"/>
</dbReference>
<dbReference type="Gene3D" id="3.40.50.720">
    <property type="entry name" value="NAD(P)-binding Rossmann-like Domain"/>
    <property type="match status" value="1"/>
</dbReference>
<evidence type="ECO:0000256" key="8">
    <source>
        <dbReference type="ARBA" id="ARBA00023144"/>
    </source>
</evidence>
<keyword evidence="10" id="KW-0119">Carbohydrate metabolism</keyword>
<keyword evidence="8" id="KW-0299">Galactose metabolism</keyword>
<organism evidence="12 13">
    <name type="scientific">Pandoraea oxalativorans</name>
    <dbReference type="NCBI Taxonomy" id="573737"/>
    <lineage>
        <taxon>Bacteria</taxon>
        <taxon>Pseudomonadati</taxon>
        <taxon>Pseudomonadota</taxon>
        <taxon>Betaproteobacteria</taxon>
        <taxon>Burkholderiales</taxon>
        <taxon>Burkholderiaceae</taxon>
        <taxon>Pandoraea</taxon>
    </lineage>
</organism>
<comment type="cofactor">
    <cofactor evidence="2 10">
        <name>NAD(+)</name>
        <dbReference type="ChEBI" id="CHEBI:57540"/>
    </cofactor>
</comment>
<evidence type="ECO:0000256" key="10">
    <source>
        <dbReference type="RuleBase" id="RU366046"/>
    </source>
</evidence>
<comment type="pathway">
    <text evidence="3 10">Carbohydrate metabolism; galactose metabolism.</text>
</comment>
<dbReference type="AlphaFoldDB" id="A0A0E3YDR2"/>
<dbReference type="InterPro" id="IPR005886">
    <property type="entry name" value="UDP_G4E"/>
</dbReference>
<dbReference type="PANTHER" id="PTHR43725">
    <property type="entry name" value="UDP-GLUCOSE 4-EPIMERASE"/>
    <property type="match status" value="1"/>
</dbReference>
<accession>A0A0E3YDR2</accession>
<dbReference type="NCBIfam" id="NF007956">
    <property type="entry name" value="PRK10675.1"/>
    <property type="match status" value="1"/>
</dbReference>
<keyword evidence="9 10" id="KW-0413">Isomerase</keyword>
<dbReference type="PATRIC" id="fig|573737.6.peg.4328"/>
<dbReference type="UniPathway" id="UPA00214"/>
<evidence type="ECO:0000259" key="11">
    <source>
        <dbReference type="Pfam" id="PF01370"/>
    </source>
</evidence>
<gene>
    <name evidence="12" type="ORF">MB84_16935</name>
</gene>
<keyword evidence="7 10" id="KW-0520">NAD</keyword>
<sequence length="339" mass="37067">MRGQTVLVTGGTGYIGSHTCVTLLEHGYDVVILDNLVNSCETVISRIAGICGRSPVFIQGDVCSAEVLDYVFRSFDISSVIHFAALKAVGESVKRPVDYYCNNVGGILTLARAMRAHGVHDLVFSSSAAVYGNPERIPIDESCALSAVSPYGQTKLFAEAMLRDAARADSAWRIAVLRYFNPVGAHDSGSIGEDTVGAPNNLMPFVTRVALGQESKLKVYGGDWNTVDGTGMRDYVHVMDVAQGHLMALDALRRLDRGFTVNLGAGRGYTVLQLVKAFENTCGRRVPYELAPRRDGDVACCFASTSLARRLIGWEARHGIERMCRDHWRWQVNNPTGYR</sequence>
<evidence type="ECO:0000256" key="3">
    <source>
        <dbReference type="ARBA" id="ARBA00004947"/>
    </source>
</evidence>
<dbReference type="GO" id="GO:0005829">
    <property type="term" value="C:cytosol"/>
    <property type="evidence" value="ECO:0007669"/>
    <property type="project" value="TreeGrafter"/>
</dbReference>
<dbReference type="OrthoDB" id="9803010at2"/>
<dbReference type="PANTHER" id="PTHR43725:SF47">
    <property type="entry name" value="UDP-GLUCOSE 4-EPIMERASE"/>
    <property type="match status" value="1"/>
</dbReference>
<feature type="domain" description="NAD-dependent epimerase/dehydratase" evidence="11">
    <location>
        <begin position="6"/>
        <end position="264"/>
    </location>
</feature>
<dbReference type="EMBL" id="CP011253">
    <property type="protein sequence ID" value="AKC70802.1"/>
    <property type="molecule type" value="Genomic_DNA"/>
</dbReference>
<reference evidence="12" key="1">
    <citation type="submission" date="2016-06" db="EMBL/GenBank/DDBJ databases">
        <title>Pandoraea oxalativorans DSM 23570 Genome Sequencing.</title>
        <authorList>
            <person name="Ee R."/>
            <person name="Lim Y.-L."/>
            <person name="Yong D."/>
            <person name="Yin W.-F."/>
            <person name="Chan K.-G."/>
        </authorList>
    </citation>
    <scope>NUCLEOTIDE SEQUENCE</scope>
    <source>
        <strain evidence="12">DSM 23570</strain>
    </source>
</reference>
<evidence type="ECO:0000313" key="12">
    <source>
        <dbReference type="EMBL" id="AKC70802.1"/>
    </source>
</evidence>
<protein>
    <recommendedName>
        <fullName evidence="6 10">UDP-glucose 4-epimerase</fullName>
        <ecNumber evidence="5 10">5.1.3.2</ecNumber>
    </recommendedName>
</protein>
<evidence type="ECO:0000256" key="6">
    <source>
        <dbReference type="ARBA" id="ARBA00018569"/>
    </source>
</evidence>
<dbReference type="RefSeq" id="WP_046291983.1">
    <property type="nucleotide sequence ID" value="NZ_CP011253.3"/>
</dbReference>
<evidence type="ECO:0000256" key="4">
    <source>
        <dbReference type="ARBA" id="ARBA00007637"/>
    </source>
</evidence>
<dbReference type="InterPro" id="IPR036291">
    <property type="entry name" value="NAD(P)-bd_dom_sf"/>
</dbReference>
<dbReference type="Gene3D" id="3.90.25.10">
    <property type="entry name" value="UDP-galactose 4-epimerase, domain 1"/>
    <property type="match status" value="1"/>
</dbReference>
<evidence type="ECO:0000256" key="5">
    <source>
        <dbReference type="ARBA" id="ARBA00013189"/>
    </source>
</evidence>
<dbReference type="SUPFAM" id="SSF51735">
    <property type="entry name" value="NAD(P)-binding Rossmann-fold domains"/>
    <property type="match status" value="1"/>
</dbReference>
<evidence type="ECO:0000256" key="7">
    <source>
        <dbReference type="ARBA" id="ARBA00023027"/>
    </source>
</evidence>
<comment type="similarity">
    <text evidence="4 10">Belongs to the NAD(P)-dependent epimerase/dehydratase family.</text>
</comment>
<name>A0A0E3YDR2_9BURK</name>
<evidence type="ECO:0000313" key="13">
    <source>
        <dbReference type="Proteomes" id="UP000035050"/>
    </source>
</evidence>
<dbReference type="KEGG" id="pox:MB84_16935"/>
<dbReference type="CDD" id="cd05247">
    <property type="entry name" value="UDP_G4E_1_SDR_e"/>
    <property type="match status" value="1"/>
</dbReference>
<dbReference type="InterPro" id="IPR001509">
    <property type="entry name" value="Epimerase_deHydtase"/>
</dbReference>
<dbReference type="EC" id="5.1.3.2" evidence="5 10"/>
<dbReference type="NCBIfam" id="TIGR01179">
    <property type="entry name" value="galE"/>
    <property type="match status" value="1"/>
</dbReference>
<dbReference type="GO" id="GO:0003978">
    <property type="term" value="F:UDP-glucose 4-epimerase activity"/>
    <property type="evidence" value="ECO:0007669"/>
    <property type="project" value="UniProtKB-UniRule"/>
</dbReference>